<sequence>MYLLETQVYGEMEFIDHLLNEMETCIELIIPSRMTNLFSTEAHEDHGKNGDTHVFDSQLQTGEESTADVCSGYGTYGNELDDVLAIMNPNISNEIEIEFNPQHFVSEIKSQFINQVHAETQSQSQGQALVRDQDQDQNQDSFAHGGFELIYNKLREDYKELENRYLKSVNSNIGVYRKCSKRTNKTIHSNNLDYIEAKGSHEGAGDFGNSRLWDTLIKTKSRIDDIMIKCQDLGIGDIIDEYSVENTFGIAVGEDNDDDDEFEDVPMDIPKDIPDANDDLPIDQSPFTGQIDPKHTANTHNVNFLGYPGSNISTNRKAEPGSYNLDDLVTNSINPYTSNPLYSNYDSIDKTRSQKAHPSSSSYFLNFSYQNADNNIDKDTQQLGKSTHKDKYIAPSISTRPHPPEPAHIDEHNDIHGYEPKSKNPRSSSTSEKPEPTAKKQPKKPPKKNSYQVLNKLMKTGNKRRR</sequence>
<evidence type="ECO:0000256" key="1">
    <source>
        <dbReference type="SAM" id="MobiDB-lite"/>
    </source>
</evidence>
<keyword evidence="3" id="KW-1185">Reference proteome</keyword>
<gene>
    <name evidence="2" type="ORF">AX774_g7884</name>
</gene>
<dbReference type="AlphaFoldDB" id="A0A1R1PCL2"/>
<feature type="region of interest" description="Disordered" evidence="1">
    <location>
        <begin position="375"/>
        <end position="466"/>
    </location>
</feature>
<accession>A0A1R1PCL2</accession>
<evidence type="ECO:0000313" key="2">
    <source>
        <dbReference type="EMBL" id="OMH78715.1"/>
    </source>
</evidence>
<protein>
    <submittedName>
        <fullName evidence="2">Uncharacterized protein</fullName>
    </submittedName>
</protein>
<proteinExistence type="predicted"/>
<comment type="caution">
    <text evidence="2">The sequence shown here is derived from an EMBL/GenBank/DDBJ whole genome shotgun (WGS) entry which is preliminary data.</text>
</comment>
<reference evidence="3" key="1">
    <citation type="submission" date="2017-01" db="EMBL/GenBank/DDBJ databases">
        <authorList>
            <person name="Wang Y."/>
            <person name="White M."/>
            <person name="Kvist S."/>
            <person name="Moncalvo J.-M."/>
        </authorList>
    </citation>
    <scope>NUCLEOTIDE SEQUENCE [LARGE SCALE GENOMIC DNA]</scope>
    <source>
        <strain evidence="3">COL-18-3</strain>
    </source>
</reference>
<name>A0A1R1PCL2_ZANCU</name>
<dbReference type="Proteomes" id="UP000188320">
    <property type="component" value="Unassembled WGS sequence"/>
</dbReference>
<organism evidence="2 3">
    <name type="scientific">Zancudomyces culisetae</name>
    <name type="common">Gut fungus</name>
    <name type="synonym">Smittium culisetae</name>
    <dbReference type="NCBI Taxonomy" id="1213189"/>
    <lineage>
        <taxon>Eukaryota</taxon>
        <taxon>Fungi</taxon>
        <taxon>Fungi incertae sedis</taxon>
        <taxon>Zoopagomycota</taxon>
        <taxon>Kickxellomycotina</taxon>
        <taxon>Harpellomycetes</taxon>
        <taxon>Harpellales</taxon>
        <taxon>Legeriomycetaceae</taxon>
        <taxon>Zancudomyces</taxon>
    </lineage>
</organism>
<evidence type="ECO:0000313" key="3">
    <source>
        <dbReference type="Proteomes" id="UP000188320"/>
    </source>
</evidence>
<feature type="compositionally biased region" description="Basic and acidic residues" evidence="1">
    <location>
        <begin position="402"/>
        <end position="422"/>
    </location>
</feature>
<dbReference type="EMBL" id="LSSK01001835">
    <property type="protein sequence ID" value="OMH78715.1"/>
    <property type="molecule type" value="Genomic_DNA"/>
</dbReference>